<evidence type="ECO:0000256" key="1">
    <source>
        <dbReference type="ARBA" id="ARBA00002356"/>
    </source>
</evidence>
<gene>
    <name evidence="7 10" type="primary">pyrF</name>
    <name evidence="10" type="ORF">EM20IM_00800</name>
</gene>
<evidence type="ECO:0000313" key="10">
    <source>
        <dbReference type="EMBL" id="QSR86945.1"/>
    </source>
</evidence>
<evidence type="ECO:0000256" key="6">
    <source>
        <dbReference type="ARBA" id="ARBA00049157"/>
    </source>
</evidence>
<feature type="binding site" evidence="7">
    <location>
        <position position="116"/>
    </location>
    <ligand>
        <name>substrate</name>
    </ligand>
</feature>
<evidence type="ECO:0000259" key="9">
    <source>
        <dbReference type="SMART" id="SM00934"/>
    </source>
</evidence>
<dbReference type="HAMAP" id="MF_01200_B">
    <property type="entry name" value="OMPdecase_type1_B"/>
    <property type="match status" value="1"/>
</dbReference>
<protein>
    <recommendedName>
        <fullName evidence="7">Orotidine 5'-phosphate decarboxylase</fullName>
        <ecNumber evidence="7">4.1.1.23</ecNumber>
    </recommendedName>
    <alternativeName>
        <fullName evidence="7">OMP decarboxylase</fullName>
        <shortName evidence="7">OMPDCase</shortName>
        <shortName evidence="7">OMPdecase</shortName>
    </alternativeName>
</protein>
<evidence type="ECO:0000256" key="7">
    <source>
        <dbReference type="HAMAP-Rule" id="MF_01200"/>
    </source>
</evidence>
<evidence type="ECO:0000256" key="4">
    <source>
        <dbReference type="ARBA" id="ARBA00022975"/>
    </source>
</evidence>
<accession>A0ABX7PVB2</accession>
<name>A0ABX7PVB2_9BACT</name>
<evidence type="ECO:0000256" key="3">
    <source>
        <dbReference type="ARBA" id="ARBA00022793"/>
    </source>
</evidence>
<dbReference type="PROSITE" id="PS00156">
    <property type="entry name" value="OMPDECASE"/>
    <property type="match status" value="1"/>
</dbReference>
<feature type="binding site" evidence="7">
    <location>
        <position position="177"/>
    </location>
    <ligand>
        <name>substrate</name>
    </ligand>
</feature>
<dbReference type="PANTHER" id="PTHR32119">
    <property type="entry name" value="OROTIDINE 5'-PHOSPHATE DECARBOXYLASE"/>
    <property type="match status" value="1"/>
</dbReference>
<dbReference type="CDD" id="cd04725">
    <property type="entry name" value="OMP_decarboxylase_like"/>
    <property type="match status" value="1"/>
</dbReference>
<dbReference type="NCBIfam" id="TIGR01740">
    <property type="entry name" value="pyrF"/>
    <property type="match status" value="1"/>
</dbReference>
<comment type="function">
    <text evidence="1 7">Catalyzes the decarboxylation of orotidine 5'-monophosphate (OMP) to uridine 5'-monophosphate (UMP).</text>
</comment>
<sequence>MDLKPIVALDLPDPSEALKLVHLLRPHIDFFKVGSQLFLAGGTDIVRRIIDCGADVFLDLKFHDIPQTVFRAVTEVVKLKVKFTTVHILGGREMLKEALEASAGSDTEILGVTVLTSMDDRELESIGIAHAVEEEFLLLASMALEVGLRGIVCSGKELPLLGKLEKRASILVVPGIRWKGAAAYDQKRIIEPAEAKKGGATHVVVGRPILEANDKVALVQKLLCELNEIN</sequence>
<reference evidence="10 11" key="1">
    <citation type="submission" date="2020-12" db="EMBL/GenBank/DDBJ databases">
        <authorList>
            <person name="Awala S.I."/>
            <person name="Gwak J.-H."/>
            <person name="Kim S.-J."/>
            <person name="Rhee S.-K."/>
        </authorList>
    </citation>
    <scope>NUCLEOTIDE SEQUENCE [LARGE SCALE GENOMIC DNA]</scope>
    <source>
        <strain evidence="10 11">IT5</strain>
    </source>
</reference>
<feature type="binding site" evidence="7">
    <location>
        <position position="10"/>
    </location>
    <ligand>
        <name>substrate</name>
    </ligand>
</feature>
<dbReference type="Proteomes" id="UP000663088">
    <property type="component" value="Chromosome"/>
</dbReference>
<dbReference type="InterPro" id="IPR001754">
    <property type="entry name" value="OMPdeCOase_dom"/>
</dbReference>
<dbReference type="SUPFAM" id="SSF51366">
    <property type="entry name" value="Ribulose-phoshate binding barrel"/>
    <property type="match status" value="1"/>
</dbReference>
<keyword evidence="11" id="KW-1185">Reference proteome</keyword>
<dbReference type="Gene3D" id="3.20.20.70">
    <property type="entry name" value="Aldolase class I"/>
    <property type="match status" value="1"/>
</dbReference>
<evidence type="ECO:0000256" key="8">
    <source>
        <dbReference type="RuleBase" id="RU000512"/>
    </source>
</evidence>
<organism evidence="10 11">
    <name type="scientific">Candidatus Methylacidiphilum infernorum</name>
    <dbReference type="NCBI Taxonomy" id="511746"/>
    <lineage>
        <taxon>Bacteria</taxon>
        <taxon>Pseudomonadati</taxon>
        <taxon>Verrucomicrobiota</taxon>
        <taxon>Methylacidiphilae</taxon>
        <taxon>Methylacidiphilales</taxon>
        <taxon>Methylacidiphilaceae</taxon>
        <taxon>Methylacidiphilum (ex Ratnadevi et al. 2023)</taxon>
    </lineage>
</organism>
<dbReference type="NCBIfam" id="NF001273">
    <property type="entry name" value="PRK00230.1"/>
    <property type="match status" value="1"/>
</dbReference>
<dbReference type="InterPro" id="IPR047596">
    <property type="entry name" value="OMPdecase_bac"/>
</dbReference>
<feature type="binding site" evidence="7">
    <location>
        <position position="206"/>
    </location>
    <ligand>
        <name>substrate</name>
    </ligand>
</feature>
<feature type="domain" description="Orotidine 5'-phosphate decarboxylase" evidence="9">
    <location>
        <begin position="4"/>
        <end position="222"/>
    </location>
</feature>
<dbReference type="InterPro" id="IPR011060">
    <property type="entry name" value="RibuloseP-bd_barrel"/>
</dbReference>
<proteinExistence type="inferred from homology"/>
<feature type="binding site" evidence="7">
    <location>
        <position position="207"/>
    </location>
    <ligand>
        <name>substrate</name>
    </ligand>
</feature>
<dbReference type="RefSeq" id="WP_206847397.1">
    <property type="nucleotide sequence ID" value="NZ_CP065956.1"/>
</dbReference>
<comment type="subunit">
    <text evidence="7">Homodimer.</text>
</comment>
<dbReference type="InterPro" id="IPR018089">
    <property type="entry name" value="OMPdecase_AS"/>
</dbReference>
<dbReference type="GO" id="GO:0004590">
    <property type="term" value="F:orotidine-5'-phosphate decarboxylase activity"/>
    <property type="evidence" value="ECO:0007669"/>
    <property type="project" value="UniProtKB-EC"/>
</dbReference>
<comment type="similarity">
    <text evidence="7">Belongs to the OMP decarboxylase family. Type 1 subfamily.</text>
</comment>
<keyword evidence="4 7" id="KW-0665">Pyrimidine biosynthesis</keyword>
<dbReference type="EMBL" id="CP065956">
    <property type="protein sequence ID" value="QSR86945.1"/>
    <property type="molecule type" value="Genomic_DNA"/>
</dbReference>
<feature type="active site" description="Proton donor" evidence="7">
    <location>
        <position position="61"/>
    </location>
</feature>
<evidence type="ECO:0000256" key="2">
    <source>
        <dbReference type="ARBA" id="ARBA00004861"/>
    </source>
</evidence>
<keyword evidence="5 7" id="KW-0456">Lyase</keyword>
<evidence type="ECO:0000256" key="5">
    <source>
        <dbReference type="ARBA" id="ARBA00023239"/>
    </source>
</evidence>
<evidence type="ECO:0000313" key="11">
    <source>
        <dbReference type="Proteomes" id="UP000663088"/>
    </source>
</evidence>
<dbReference type="InterPro" id="IPR014732">
    <property type="entry name" value="OMPdecase"/>
</dbReference>
<comment type="pathway">
    <text evidence="2 7 8">Pyrimidine metabolism; UMP biosynthesis via de novo pathway; UMP from orotate: step 2/2.</text>
</comment>
<feature type="binding site" evidence="7">
    <location>
        <position position="186"/>
    </location>
    <ligand>
        <name>substrate</name>
    </ligand>
</feature>
<dbReference type="SMART" id="SM00934">
    <property type="entry name" value="OMPdecase"/>
    <property type="match status" value="1"/>
</dbReference>
<dbReference type="Pfam" id="PF00215">
    <property type="entry name" value="OMPdecase"/>
    <property type="match status" value="1"/>
</dbReference>
<feature type="binding site" evidence="7">
    <location>
        <position position="32"/>
    </location>
    <ligand>
        <name>substrate</name>
    </ligand>
</feature>
<dbReference type="InterPro" id="IPR013785">
    <property type="entry name" value="Aldolase_TIM"/>
</dbReference>
<dbReference type="PANTHER" id="PTHR32119:SF2">
    <property type="entry name" value="OROTIDINE 5'-PHOSPHATE DECARBOXYLASE"/>
    <property type="match status" value="1"/>
</dbReference>
<feature type="binding site" evidence="7">
    <location>
        <begin position="59"/>
        <end position="68"/>
    </location>
    <ligand>
        <name>substrate</name>
    </ligand>
</feature>
<keyword evidence="3 7" id="KW-0210">Decarboxylase</keyword>
<dbReference type="EC" id="4.1.1.23" evidence="7"/>
<comment type="catalytic activity">
    <reaction evidence="6 7 8">
        <text>orotidine 5'-phosphate + H(+) = UMP + CO2</text>
        <dbReference type="Rhea" id="RHEA:11596"/>
        <dbReference type="ChEBI" id="CHEBI:15378"/>
        <dbReference type="ChEBI" id="CHEBI:16526"/>
        <dbReference type="ChEBI" id="CHEBI:57538"/>
        <dbReference type="ChEBI" id="CHEBI:57865"/>
        <dbReference type="EC" id="4.1.1.23"/>
    </reaction>
</comment>